<dbReference type="Proteomes" id="UP000703893">
    <property type="component" value="Unassembled WGS sequence"/>
</dbReference>
<gene>
    <name evidence="1" type="ORF">FJZ00_01850</name>
</gene>
<comment type="caution">
    <text evidence="1">The sequence shown here is derived from an EMBL/GenBank/DDBJ whole genome shotgun (WGS) entry which is preliminary data.</text>
</comment>
<proteinExistence type="predicted"/>
<name>A0A937X236_9BACT</name>
<organism evidence="1 2">
    <name type="scientific">Candidatus Tanganyikabacteria bacterium</name>
    <dbReference type="NCBI Taxonomy" id="2961651"/>
    <lineage>
        <taxon>Bacteria</taxon>
        <taxon>Bacillati</taxon>
        <taxon>Candidatus Sericytochromatia</taxon>
        <taxon>Candidatus Tanganyikabacteria</taxon>
    </lineage>
</organism>
<dbReference type="InterPro" id="IPR011604">
    <property type="entry name" value="PDDEXK-like_dom_sf"/>
</dbReference>
<evidence type="ECO:0000313" key="2">
    <source>
        <dbReference type="Proteomes" id="UP000703893"/>
    </source>
</evidence>
<evidence type="ECO:0000313" key="1">
    <source>
        <dbReference type="EMBL" id="MBM3273868.1"/>
    </source>
</evidence>
<reference evidence="1 2" key="1">
    <citation type="submission" date="2019-03" db="EMBL/GenBank/DDBJ databases">
        <title>Lake Tanganyika Metagenome-Assembled Genomes (MAGs).</title>
        <authorList>
            <person name="Tran P."/>
        </authorList>
    </citation>
    <scope>NUCLEOTIDE SEQUENCE [LARGE SCALE GENOMIC DNA]</scope>
    <source>
        <strain evidence="1">K_DeepCast_65m_m2_236</strain>
    </source>
</reference>
<dbReference type="EMBL" id="VGJX01000066">
    <property type="protein sequence ID" value="MBM3273868.1"/>
    <property type="molecule type" value="Genomic_DNA"/>
</dbReference>
<dbReference type="Gene3D" id="3.30.70.2330">
    <property type="match status" value="1"/>
</dbReference>
<dbReference type="Gene3D" id="3.90.320.10">
    <property type="match status" value="1"/>
</dbReference>
<protein>
    <submittedName>
        <fullName evidence="1">HIRAN domain-containing protein</fullName>
    </submittedName>
</protein>
<accession>A0A937X236</accession>
<dbReference type="AlphaFoldDB" id="A0A937X236"/>
<sequence length="354" mass="38711">MIFDAALTATLREKLDGLDVSGFVPPTVPEIRVAQTVRDVLRPSNMHRCERALTLTIRALPFTSTTPIEALTAMNWGTHVHRKIQAFLELPNEIKVKGPWLRGSKDLQWEPDHSLDLKTIDRKGFLAVTKAGVARDDHRMQQTWYSTHSGDDKASVVYIGKPANGSLPEKINGEHIAAFTSEVDRSAPHPYDEKLERIRAHHNGETLPPYEAVPECRWCPVQAECFKNLDLRSPDYGFSKIVGQYAAEDPARLSAFIALKVGDVLRLEWEPANPHGPRMADDDSRAAAVKVVGPDGTQVGYLPATGSPTAQIVARHIRSGGNASAVVTECTGGDNGKNHGRNIELALSGALQAV</sequence>